<gene>
    <name evidence="3" type="primary">oprM</name>
    <name evidence="3" type="ORF">PSA7680_01380</name>
</gene>
<comment type="subcellular location">
    <subcellularLocation>
        <location evidence="2">Cell membrane</location>
        <topology evidence="2">Lipid-anchor</topology>
    </subcellularLocation>
</comment>
<dbReference type="Proteomes" id="UP000193409">
    <property type="component" value="Unassembled WGS sequence"/>
</dbReference>
<dbReference type="AlphaFoldDB" id="A0A1Y5S3Y2"/>
<dbReference type="GO" id="GO:0015562">
    <property type="term" value="F:efflux transmembrane transporter activity"/>
    <property type="evidence" value="ECO:0007669"/>
    <property type="project" value="InterPro"/>
</dbReference>
<organism evidence="3 4">
    <name type="scientific">Pseudoruegeria aquimaris</name>
    <dbReference type="NCBI Taxonomy" id="393663"/>
    <lineage>
        <taxon>Bacteria</taxon>
        <taxon>Pseudomonadati</taxon>
        <taxon>Pseudomonadota</taxon>
        <taxon>Alphaproteobacteria</taxon>
        <taxon>Rhodobacterales</taxon>
        <taxon>Roseobacteraceae</taxon>
        <taxon>Pseudoruegeria</taxon>
    </lineage>
</organism>
<dbReference type="PROSITE" id="PS51257">
    <property type="entry name" value="PROKAR_LIPOPROTEIN"/>
    <property type="match status" value="1"/>
</dbReference>
<evidence type="ECO:0000313" key="3">
    <source>
        <dbReference type="EMBL" id="SLN29502.1"/>
    </source>
</evidence>
<comment type="similarity">
    <text evidence="1 2">Belongs to the outer membrane factor (OMF) (TC 1.B.17) family.</text>
</comment>
<keyword evidence="2" id="KW-0812">Transmembrane</keyword>
<sequence>MQAEVRHVLRAVTAAVGLALATGCTVGEDFTPPTMELPGAYQFVTGATPQVREGYRWWLDYDDPILNEVIALGFKQNLDIRKALSRIDQAEALGYGLGQPGSIFGKIEGKREIGGGEASAGSGFARVESLWILDLFGELRREREAAGYRVDTEYAEADVQRLYFLSQVATAYIDMRFYQELIRTNLKVLKSRERTYQLTQELQARGEVTDLEVAQSRALVAQTKSELPEVEILLVGAIQHIFTLVAEPLQDFRSSFDKQAPQPVARADKLRIGIPADLVRNRPDVRKAERRYAEAVALAGVAEADLYPSLTLTGNINVGYTDSGFDPVGSFFRGAVDIPVFDRGKRRARLAYQKARAEELRLEWERVVLLAIEEVERALIGLRKHTEAVAASEEAVLAAADVLSIARKAYAARKINFLQVLDAERGFLSAQNARALDKRNLAVDYVNLNIALGGATLRPDEAR</sequence>
<evidence type="ECO:0000256" key="1">
    <source>
        <dbReference type="ARBA" id="ARBA00007613"/>
    </source>
</evidence>
<dbReference type="Gene3D" id="1.20.1600.10">
    <property type="entry name" value="Outer membrane efflux proteins (OEP)"/>
    <property type="match status" value="1"/>
</dbReference>
<dbReference type="InterPro" id="IPR003423">
    <property type="entry name" value="OMP_efflux"/>
</dbReference>
<reference evidence="3 4" key="1">
    <citation type="submission" date="2017-03" db="EMBL/GenBank/DDBJ databases">
        <authorList>
            <person name="Afonso C.L."/>
            <person name="Miller P.J."/>
            <person name="Scott M.A."/>
            <person name="Spackman E."/>
            <person name="Goraichik I."/>
            <person name="Dimitrov K.M."/>
            <person name="Suarez D.L."/>
            <person name="Swayne D.E."/>
        </authorList>
    </citation>
    <scope>NUCLEOTIDE SEQUENCE [LARGE SCALE GENOMIC DNA]</scope>
    <source>
        <strain evidence="3 4">CECT 7680</strain>
    </source>
</reference>
<keyword evidence="2" id="KW-0449">Lipoprotein</keyword>
<dbReference type="SUPFAM" id="SSF56954">
    <property type="entry name" value="Outer membrane efflux proteins (OEP)"/>
    <property type="match status" value="1"/>
</dbReference>
<dbReference type="Pfam" id="PF02321">
    <property type="entry name" value="OEP"/>
    <property type="match status" value="2"/>
</dbReference>
<dbReference type="EMBL" id="FWFQ01000007">
    <property type="protein sequence ID" value="SLN29502.1"/>
    <property type="molecule type" value="Genomic_DNA"/>
</dbReference>
<dbReference type="PANTHER" id="PTHR30203">
    <property type="entry name" value="OUTER MEMBRANE CATION EFFLUX PROTEIN"/>
    <property type="match status" value="1"/>
</dbReference>
<dbReference type="GO" id="GO:0005886">
    <property type="term" value="C:plasma membrane"/>
    <property type="evidence" value="ECO:0007669"/>
    <property type="project" value="UniProtKB-SubCell"/>
</dbReference>
<proteinExistence type="inferred from homology"/>
<keyword evidence="4" id="KW-1185">Reference proteome</keyword>
<keyword evidence="2" id="KW-1134">Transmembrane beta strand</keyword>
<keyword evidence="2" id="KW-0564">Palmitate</keyword>
<accession>A0A1Y5S3Y2</accession>
<dbReference type="Gene3D" id="2.20.200.10">
    <property type="entry name" value="Outer membrane efflux proteins (OEP)"/>
    <property type="match status" value="1"/>
</dbReference>
<dbReference type="OrthoDB" id="7181739at2"/>
<evidence type="ECO:0000313" key="4">
    <source>
        <dbReference type="Proteomes" id="UP000193409"/>
    </source>
</evidence>
<protein>
    <submittedName>
        <fullName evidence="3">Outer membrane protein OprM</fullName>
    </submittedName>
</protein>
<dbReference type="NCBIfam" id="TIGR01845">
    <property type="entry name" value="outer_NodT"/>
    <property type="match status" value="1"/>
</dbReference>
<name>A0A1Y5S3Y2_9RHOB</name>
<evidence type="ECO:0000256" key="2">
    <source>
        <dbReference type="RuleBase" id="RU362097"/>
    </source>
</evidence>
<keyword evidence="2" id="KW-0472">Membrane</keyword>
<dbReference type="InterPro" id="IPR010131">
    <property type="entry name" value="MdtP/NodT-like"/>
</dbReference>